<sequence>MMQALKTLRTGEFKPHVVYIKPPGFNVLRETRSAAYARSTFDENSSRGFTDDELAEMIRSGQRIELHYGHLFDDVIVNGDLSTAFEQLLVVARKLDTQAQWVPVSWVV</sequence>
<evidence type="ECO:0000313" key="3">
    <source>
        <dbReference type="Proteomes" id="UP001234178"/>
    </source>
</evidence>
<protein>
    <recommendedName>
        <fullName evidence="1">Guanylate kinase-like domain-containing protein</fullName>
    </recommendedName>
</protein>
<organism evidence="2 3">
    <name type="scientific">Daphnia magna</name>
    <dbReference type="NCBI Taxonomy" id="35525"/>
    <lineage>
        <taxon>Eukaryota</taxon>
        <taxon>Metazoa</taxon>
        <taxon>Ecdysozoa</taxon>
        <taxon>Arthropoda</taxon>
        <taxon>Crustacea</taxon>
        <taxon>Branchiopoda</taxon>
        <taxon>Diplostraca</taxon>
        <taxon>Cladocera</taxon>
        <taxon>Anomopoda</taxon>
        <taxon>Daphniidae</taxon>
        <taxon>Daphnia</taxon>
    </lineage>
</organism>
<accession>A0ABQ9YUY2</accession>
<dbReference type="PROSITE" id="PS50052">
    <property type="entry name" value="GUANYLATE_KINASE_2"/>
    <property type="match status" value="1"/>
</dbReference>
<gene>
    <name evidence="2" type="ORF">OUZ56_006196</name>
</gene>
<keyword evidence="3" id="KW-1185">Reference proteome</keyword>
<dbReference type="EMBL" id="JAOYFB010000001">
    <property type="protein sequence ID" value="KAK4004461.1"/>
    <property type="molecule type" value="Genomic_DNA"/>
</dbReference>
<dbReference type="InterPro" id="IPR008144">
    <property type="entry name" value="Guanylate_kin-like_dom"/>
</dbReference>
<comment type="caution">
    <text evidence="2">The sequence shown here is derived from an EMBL/GenBank/DDBJ whole genome shotgun (WGS) entry which is preliminary data.</text>
</comment>
<evidence type="ECO:0000259" key="1">
    <source>
        <dbReference type="PROSITE" id="PS50052"/>
    </source>
</evidence>
<dbReference type="InterPro" id="IPR027417">
    <property type="entry name" value="P-loop_NTPase"/>
</dbReference>
<feature type="domain" description="Guanylate kinase-like" evidence="1">
    <location>
        <begin position="1"/>
        <end position="93"/>
    </location>
</feature>
<proteinExistence type="predicted"/>
<dbReference type="Gene3D" id="3.40.50.300">
    <property type="entry name" value="P-loop containing nucleotide triphosphate hydrolases"/>
    <property type="match status" value="1"/>
</dbReference>
<evidence type="ECO:0000313" key="2">
    <source>
        <dbReference type="EMBL" id="KAK4004461.1"/>
    </source>
</evidence>
<reference evidence="2 3" key="1">
    <citation type="journal article" date="2023" name="Nucleic Acids Res.">
        <title>The hologenome of Daphnia magna reveals possible DNA methylation and microbiome-mediated evolution of the host genome.</title>
        <authorList>
            <person name="Chaturvedi A."/>
            <person name="Li X."/>
            <person name="Dhandapani V."/>
            <person name="Marshall H."/>
            <person name="Kissane S."/>
            <person name="Cuenca-Cambronero M."/>
            <person name="Asole G."/>
            <person name="Calvet F."/>
            <person name="Ruiz-Romero M."/>
            <person name="Marangio P."/>
            <person name="Guigo R."/>
            <person name="Rago D."/>
            <person name="Mirbahai L."/>
            <person name="Eastwood N."/>
            <person name="Colbourne J.K."/>
            <person name="Zhou J."/>
            <person name="Mallon E."/>
            <person name="Orsini L."/>
        </authorList>
    </citation>
    <scope>NUCLEOTIDE SEQUENCE [LARGE SCALE GENOMIC DNA]</scope>
    <source>
        <strain evidence="2">LRV0_1</strain>
    </source>
</reference>
<dbReference type="Proteomes" id="UP001234178">
    <property type="component" value="Unassembled WGS sequence"/>
</dbReference>
<dbReference type="SUPFAM" id="SSF52540">
    <property type="entry name" value="P-loop containing nucleoside triphosphate hydrolases"/>
    <property type="match status" value="1"/>
</dbReference>
<name>A0ABQ9YUY2_9CRUS</name>
<dbReference type="InterPro" id="IPR050716">
    <property type="entry name" value="MAGUK"/>
</dbReference>
<dbReference type="PANTHER" id="PTHR23122">
    <property type="entry name" value="MEMBRANE-ASSOCIATED GUANYLATE KINASE MAGUK"/>
    <property type="match status" value="1"/>
</dbReference>